<dbReference type="InterPro" id="IPR015915">
    <property type="entry name" value="Kelch-typ_b-propeller"/>
</dbReference>
<dbReference type="EMBL" id="VDLU01000003">
    <property type="protein sequence ID" value="TNJ27455.1"/>
    <property type="molecule type" value="Genomic_DNA"/>
</dbReference>
<dbReference type="PANTHER" id="PTHR23244">
    <property type="entry name" value="KELCH REPEAT DOMAIN"/>
    <property type="match status" value="1"/>
</dbReference>
<keyword evidence="2" id="KW-1185">Reference proteome</keyword>
<dbReference type="AlphaFoldDB" id="A0A4Z1SR65"/>
<organism evidence="1 2">
    <name type="scientific">Giardia muris</name>
    <dbReference type="NCBI Taxonomy" id="5742"/>
    <lineage>
        <taxon>Eukaryota</taxon>
        <taxon>Metamonada</taxon>
        <taxon>Diplomonadida</taxon>
        <taxon>Hexamitidae</taxon>
        <taxon>Giardiinae</taxon>
        <taxon>Giardia</taxon>
    </lineage>
</organism>
<reference evidence="1 2" key="1">
    <citation type="submission" date="2019-05" db="EMBL/GenBank/DDBJ databases">
        <title>The compact genome of Giardia muris reveals important steps in the evolution of intestinal protozoan parasites.</title>
        <authorList>
            <person name="Xu F."/>
            <person name="Jimenez-Gonzalez A."/>
            <person name="Einarsson E."/>
            <person name="Astvaldsson A."/>
            <person name="Peirasmaki D."/>
            <person name="Eckmann L."/>
            <person name="Andersson J.O."/>
            <person name="Svard S.G."/>
            <person name="Jerlstrom-Hultqvist J."/>
        </authorList>
    </citation>
    <scope>NUCLEOTIDE SEQUENCE [LARGE SCALE GENOMIC DNA]</scope>
    <source>
        <strain evidence="1 2">Roberts-Thomson</strain>
    </source>
</reference>
<dbReference type="VEuPathDB" id="GiardiaDB:GMRT_12475"/>
<proteinExistence type="predicted"/>
<comment type="caution">
    <text evidence="1">The sequence shown here is derived from an EMBL/GenBank/DDBJ whole genome shotgun (WGS) entry which is preliminary data.</text>
</comment>
<accession>A0A4Z1SR65</accession>
<dbReference type="Proteomes" id="UP000315496">
    <property type="component" value="Chromosome 3"/>
</dbReference>
<dbReference type="Pfam" id="PF24681">
    <property type="entry name" value="Kelch_KLHDC2_KLHL20_DRC7"/>
    <property type="match status" value="1"/>
</dbReference>
<dbReference type="Gene3D" id="2.120.10.80">
    <property type="entry name" value="Kelch-type beta propeller"/>
    <property type="match status" value="1"/>
</dbReference>
<dbReference type="SUPFAM" id="SSF117281">
    <property type="entry name" value="Kelch motif"/>
    <property type="match status" value="1"/>
</dbReference>
<protein>
    <submittedName>
        <fullName evidence="1">Kelch motif-containing protein</fullName>
    </submittedName>
</protein>
<sequence length="355" mass="38401">MEAALFSPSMSPHYQVHQILDLTPGDDTLGSTPLDHALGEEIYAVGMSIAAHSVPGSLKASRSLLVRHGDRYFFFGGGVTPSATLTSFQMQDGRLRAETHGLALAPRTHFGGCLLGSSYMMHGGAKTIHSFRCDLHDAMNIDVINLDTLTTERWELGGDYIEPRWGHASCLVDNHTLFIAGGSNGKKKGLRDTFLIDLDRRESRHFGSLPIPLSHMTACSIDGRVYVFGGVSGLSASRTLYSCPLDGGLWQATKLTAIPERYGHVMLRIGRQIIIHGGRNSGGCLSDTWVIDTTKNDCYRLRISFSSSSSSSASNGIIKGRALSLYAPIGTRGFLVVGGVGEVRLQQDVCVINFL</sequence>
<gene>
    <name evidence="1" type="ORF">GMRT_12475</name>
</gene>
<name>A0A4Z1SR65_GIAMU</name>
<evidence type="ECO:0000313" key="1">
    <source>
        <dbReference type="EMBL" id="TNJ27455.1"/>
    </source>
</evidence>
<dbReference type="OrthoDB" id="10251809at2759"/>
<evidence type="ECO:0000313" key="2">
    <source>
        <dbReference type="Proteomes" id="UP000315496"/>
    </source>
</evidence>